<evidence type="ECO:0000259" key="5">
    <source>
        <dbReference type="PROSITE" id="PS50977"/>
    </source>
</evidence>
<dbReference type="Pfam" id="PF00440">
    <property type="entry name" value="TetR_N"/>
    <property type="match status" value="1"/>
</dbReference>
<dbReference type="Proteomes" id="UP001236239">
    <property type="component" value="Unassembled WGS sequence"/>
</dbReference>
<evidence type="ECO:0000313" key="11">
    <source>
        <dbReference type="Proteomes" id="UP001224812"/>
    </source>
</evidence>
<feature type="DNA-binding region" description="H-T-H motif" evidence="4">
    <location>
        <begin position="34"/>
        <end position="53"/>
    </location>
</feature>
<organism evidence="9 10">
    <name type="scientific">Phocoenobacter skyensis</name>
    <dbReference type="NCBI Taxonomy" id="97481"/>
    <lineage>
        <taxon>Bacteria</taxon>
        <taxon>Pseudomonadati</taxon>
        <taxon>Pseudomonadota</taxon>
        <taxon>Gammaproteobacteria</taxon>
        <taxon>Pasteurellales</taxon>
        <taxon>Pasteurellaceae</taxon>
        <taxon>Phocoenobacter</taxon>
    </lineage>
</organism>
<keyword evidence="3" id="KW-0804">Transcription</keyword>
<dbReference type="GO" id="GO:0000976">
    <property type="term" value="F:transcription cis-regulatory region binding"/>
    <property type="evidence" value="ECO:0007669"/>
    <property type="project" value="TreeGrafter"/>
</dbReference>
<protein>
    <submittedName>
        <fullName evidence="9">DNA-binding transcriptional regulator, AcrR family</fullName>
    </submittedName>
    <submittedName>
        <fullName evidence="6">Helix-turn-helix domain-containing protein</fullName>
    </submittedName>
</protein>
<dbReference type="Proteomes" id="UP001224812">
    <property type="component" value="Unassembled WGS sequence"/>
</dbReference>
<dbReference type="AlphaFoldDB" id="A0A1H7Y9M8"/>
<keyword evidence="1" id="KW-0805">Transcription regulation</keyword>
<reference evidence="6 11" key="3">
    <citation type="journal article" date="2023" name="Front. Microbiol.">
        <title>Phylogeography and host specificity of Pasteurellaceae pathogenic to sea-farmed fish in the north-east Atlantic.</title>
        <authorList>
            <person name="Gulla S."/>
            <person name="Colquhoun D.J."/>
            <person name="Olsen A.B."/>
            <person name="Spilsberg B."/>
            <person name="Lagesen K."/>
            <person name="Aakesson C.P."/>
            <person name="Strom S."/>
            <person name="Manji F."/>
            <person name="Birkbeck T.H."/>
            <person name="Nilsen H.K."/>
        </authorList>
    </citation>
    <scope>NUCLEOTIDE SEQUENCE [LARGE SCALE GENOMIC DNA]</scope>
    <source>
        <strain evidence="6 11">VIO11850</strain>
    </source>
</reference>
<sequence>MKRANNEAGKIFREQTILDAALTLFANKGFQATKMEEIATVAGISKGTIYLYFDNKEALFRKLITQQIGEKMQDWVIKLQEAQTLSDVFEQMADEMVILITETSLPKLLRILISESAIFPEMVMFYRKSVIQPWQIAWSQKLGNDEQAECLFKLIMAPYVFSILSQEIFFADQPNDKEALRHLFMTQFKMIENLLQVKN</sequence>
<dbReference type="InterPro" id="IPR050109">
    <property type="entry name" value="HTH-type_TetR-like_transc_reg"/>
</dbReference>
<dbReference type="EMBL" id="JASAYQ010000020">
    <property type="protein sequence ID" value="MDP8173627.1"/>
    <property type="molecule type" value="Genomic_DNA"/>
</dbReference>
<reference evidence="7" key="4">
    <citation type="journal article" date="2023" name="Front. Microbiol.">
        <title>Phylogeography and host specificity of Pasteurellaceae pathogenic to sea-farmed fish in the north-east Atlantic.</title>
        <authorList>
            <person name="Gulla S."/>
            <person name="Colquhoun D.J."/>
            <person name="Olsen A.B."/>
            <person name="Spilsberg B."/>
            <person name="Lagesen K."/>
            <person name="Aakesson C.P."/>
            <person name="Strom S."/>
            <person name="Manji F."/>
            <person name="Birkbeck T.H."/>
            <person name="Nilsen H.K."/>
        </authorList>
    </citation>
    <scope>NUCLEOTIDE SEQUENCE</scope>
    <source>
        <strain evidence="8">98B1</strain>
        <strain evidence="7">TW16_20</strain>
    </source>
</reference>
<dbReference type="GO" id="GO:0003700">
    <property type="term" value="F:DNA-binding transcription factor activity"/>
    <property type="evidence" value="ECO:0007669"/>
    <property type="project" value="TreeGrafter"/>
</dbReference>
<name>A0A1H7Y9M8_9PAST</name>
<dbReference type="EMBL" id="JASAVS010000018">
    <property type="protein sequence ID" value="MDP8085887.1"/>
    <property type="molecule type" value="Genomic_DNA"/>
</dbReference>
<evidence type="ECO:0000313" key="10">
    <source>
        <dbReference type="Proteomes" id="UP000198883"/>
    </source>
</evidence>
<dbReference type="PRINTS" id="PR00455">
    <property type="entry name" value="HTHTETR"/>
</dbReference>
<dbReference type="InterPro" id="IPR001647">
    <property type="entry name" value="HTH_TetR"/>
</dbReference>
<dbReference type="Proteomes" id="UP000198883">
    <property type="component" value="Unassembled WGS sequence"/>
</dbReference>
<dbReference type="PROSITE" id="PS50977">
    <property type="entry name" value="HTH_TETR_2"/>
    <property type="match status" value="1"/>
</dbReference>
<keyword evidence="11" id="KW-1185">Reference proteome</keyword>
<evidence type="ECO:0000256" key="3">
    <source>
        <dbReference type="ARBA" id="ARBA00023163"/>
    </source>
</evidence>
<accession>A0A1H7Y9M8</accession>
<evidence type="ECO:0000313" key="8">
    <source>
        <dbReference type="EMBL" id="MDP8175305.1"/>
    </source>
</evidence>
<evidence type="ECO:0000313" key="6">
    <source>
        <dbReference type="EMBL" id="MDP8085887.1"/>
    </source>
</evidence>
<evidence type="ECO:0000256" key="2">
    <source>
        <dbReference type="ARBA" id="ARBA00023125"/>
    </source>
</evidence>
<dbReference type="SUPFAM" id="SSF46689">
    <property type="entry name" value="Homeodomain-like"/>
    <property type="match status" value="1"/>
</dbReference>
<dbReference type="EMBL" id="JASAYT010000023">
    <property type="protein sequence ID" value="MDP8175305.1"/>
    <property type="molecule type" value="Genomic_DNA"/>
</dbReference>
<dbReference type="Proteomes" id="UP001231736">
    <property type="component" value="Unassembled WGS sequence"/>
</dbReference>
<dbReference type="PANTHER" id="PTHR30055">
    <property type="entry name" value="HTH-TYPE TRANSCRIPTIONAL REGULATOR RUTR"/>
    <property type="match status" value="1"/>
</dbReference>
<dbReference type="RefSeq" id="WP_090922350.1">
    <property type="nucleotide sequence ID" value="NZ_CP016180.1"/>
</dbReference>
<gene>
    <name evidence="6" type="ORF">QJT92_08135</name>
    <name evidence="7" type="ORF">QJU93_09700</name>
    <name evidence="8" type="ORF">QJU97_07530</name>
    <name evidence="9" type="ORF">SAMN05444853_11725</name>
</gene>
<dbReference type="PANTHER" id="PTHR30055:SF226">
    <property type="entry name" value="HTH-TYPE TRANSCRIPTIONAL REGULATOR PKSA"/>
    <property type="match status" value="1"/>
</dbReference>
<dbReference type="InterPro" id="IPR009057">
    <property type="entry name" value="Homeodomain-like_sf"/>
</dbReference>
<feature type="domain" description="HTH tetR-type" evidence="5">
    <location>
        <begin position="11"/>
        <end position="71"/>
    </location>
</feature>
<dbReference type="STRING" id="97481.SAMN05444853_11725"/>
<dbReference type="EMBL" id="FOBN01000017">
    <property type="protein sequence ID" value="SEM42703.1"/>
    <property type="molecule type" value="Genomic_DNA"/>
</dbReference>
<reference evidence="10" key="2">
    <citation type="submission" date="2016-10" db="EMBL/GenBank/DDBJ databases">
        <authorList>
            <person name="Varghese N."/>
            <person name="Submissions S."/>
        </authorList>
    </citation>
    <scope>NUCLEOTIDE SEQUENCE [LARGE SCALE GENOMIC DNA]</scope>
    <source>
        <strain evidence="10">DSM 24204</strain>
    </source>
</reference>
<evidence type="ECO:0000256" key="4">
    <source>
        <dbReference type="PROSITE-ProRule" id="PRU00335"/>
    </source>
</evidence>
<dbReference type="GeneID" id="83544655"/>
<dbReference type="FunFam" id="1.10.10.60:FF:000141">
    <property type="entry name" value="TetR family transcriptional regulator"/>
    <property type="match status" value="1"/>
</dbReference>
<dbReference type="Gene3D" id="1.10.357.10">
    <property type="entry name" value="Tetracycline Repressor, domain 2"/>
    <property type="match status" value="1"/>
</dbReference>
<dbReference type="OrthoDB" id="63332at2"/>
<evidence type="ECO:0000313" key="9">
    <source>
        <dbReference type="EMBL" id="SEM42703.1"/>
    </source>
</evidence>
<evidence type="ECO:0000256" key="1">
    <source>
        <dbReference type="ARBA" id="ARBA00023015"/>
    </source>
</evidence>
<evidence type="ECO:0000313" key="7">
    <source>
        <dbReference type="EMBL" id="MDP8173627.1"/>
    </source>
</evidence>
<keyword evidence="2 4" id="KW-0238">DNA-binding</keyword>
<reference evidence="9" key="1">
    <citation type="submission" date="2016-10" db="EMBL/GenBank/DDBJ databases">
        <authorList>
            <person name="de Groot N.N."/>
        </authorList>
    </citation>
    <scope>NUCLEOTIDE SEQUENCE [LARGE SCALE GENOMIC DNA]</scope>
    <source>
        <strain evidence="9">DSM 24204</strain>
    </source>
</reference>
<proteinExistence type="predicted"/>